<evidence type="ECO:0000313" key="1">
    <source>
        <dbReference type="EMBL" id="MBC1458285.1"/>
    </source>
</evidence>
<evidence type="ECO:0000313" key="2">
    <source>
        <dbReference type="Proteomes" id="UP000569903"/>
    </source>
</evidence>
<dbReference type="EMBL" id="JAARQN010000010">
    <property type="protein sequence ID" value="MBC1458285.1"/>
    <property type="molecule type" value="Genomic_DNA"/>
</dbReference>
<name>A0A841YY74_9LIST</name>
<protein>
    <submittedName>
        <fullName evidence="1">Uncharacterized protein</fullName>
    </submittedName>
</protein>
<dbReference type="Proteomes" id="UP000569903">
    <property type="component" value="Unassembled WGS sequence"/>
</dbReference>
<reference evidence="1 2" key="1">
    <citation type="submission" date="2020-03" db="EMBL/GenBank/DDBJ databases">
        <title>Soil Listeria distribution.</title>
        <authorList>
            <person name="Liao J."/>
            <person name="Wiedmann M."/>
        </authorList>
    </citation>
    <scope>NUCLEOTIDE SEQUENCE [LARGE SCALE GENOMIC DNA]</scope>
    <source>
        <strain evidence="1 2">FSL L7-1614</strain>
    </source>
</reference>
<dbReference type="AlphaFoldDB" id="A0A841YY74"/>
<dbReference type="RefSeq" id="WP_185389471.1">
    <property type="nucleotide sequence ID" value="NZ_JAARQN010000010.1"/>
</dbReference>
<comment type="caution">
    <text evidence="1">The sequence shown here is derived from an EMBL/GenBank/DDBJ whole genome shotgun (WGS) entry which is preliminary data.</text>
</comment>
<proteinExistence type="predicted"/>
<sequence>MFIKYDEYDLLELFLSEPTSLVDNLETGELMYLFKGEDSFELIMTLSVYEQTCWVSITYKKTVVFRGEFSEVSSLEKRDEKLIINIKGEEKLRLTFKNQISAEVL</sequence>
<gene>
    <name evidence="1" type="ORF">HB850_11015</name>
</gene>
<organism evidence="1 2">
    <name type="scientific">Listeria newyorkensis</name>
    <dbReference type="NCBI Taxonomy" id="1497681"/>
    <lineage>
        <taxon>Bacteria</taxon>
        <taxon>Bacillati</taxon>
        <taxon>Bacillota</taxon>
        <taxon>Bacilli</taxon>
        <taxon>Bacillales</taxon>
        <taxon>Listeriaceae</taxon>
        <taxon>Listeria</taxon>
    </lineage>
</organism>
<accession>A0A841YY74</accession>